<evidence type="ECO:0000256" key="1">
    <source>
        <dbReference type="ARBA" id="ARBA00022737"/>
    </source>
</evidence>
<gene>
    <name evidence="2" type="ORF">V5799_029790</name>
</gene>
<dbReference type="InterPro" id="IPR052201">
    <property type="entry name" value="LRR-containing_regulator"/>
</dbReference>
<accession>A0AAQ4EQ90</accession>
<proteinExistence type="predicted"/>
<evidence type="ECO:0000313" key="2">
    <source>
        <dbReference type="EMBL" id="KAK8776865.1"/>
    </source>
</evidence>
<protein>
    <recommendedName>
        <fullName evidence="4">Ran gtpase-activating protein</fullName>
    </recommendedName>
</protein>
<evidence type="ECO:0008006" key="4">
    <source>
        <dbReference type="Google" id="ProtNLM"/>
    </source>
</evidence>
<dbReference type="SUPFAM" id="SSF52047">
    <property type="entry name" value="RNI-like"/>
    <property type="match status" value="2"/>
</dbReference>
<dbReference type="InterPro" id="IPR032675">
    <property type="entry name" value="LRR_dom_sf"/>
</dbReference>
<reference evidence="2 3" key="1">
    <citation type="journal article" date="2023" name="Arcadia Sci">
        <title>De novo assembly of a long-read Amblyomma americanum tick genome.</title>
        <authorList>
            <person name="Chou S."/>
            <person name="Poskanzer K.E."/>
            <person name="Rollins M."/>
            <person name="Thuy-Boun P.S."/>
        </authorList>
    </citation>
    <scope>NUCLEOTIDE SEQUENCE [LARGE SCALE GENOMIC DNA]</scope>
    <source>
        <strain evidence="2">F_SG_1</strain>
        <tissue evidence="2">Salivary glands</tissue>
    </source>
</reference>
<dbReference type="PANTHER" id="PTHR24111:SF0">
    <property type="entry name" value="LEUCINE-RICH REPEAT-CONTAINING PROTEIN"/>
    <property type="match status" value="1"/>
</dbReference>
<dbReference type="EMBL" id="JARKHS020012480">
    <property type="protein sequence ID" value="KAK8776865.1"/>
    <property type="molecule type" value="Genomic_DNA"/>
</dbReference>
<dbReference type="Gene3D" id="3.80.10.10">
    <property type="entry name" value="Ribonuclease Inhibitor"/>
    <property type="match status" value="3"/>
</dbReference>
<dbReference type="AlphaFoldDB" id="A0AAQ4EQ90"/>
<name>A0AAQ4EQ90_AMBAM</name>
<evidence type="ECO:0000313" key="3">
    <source>
        <dbReference type="Proteomes" id="UP001321473"/>
    </source>
</evidence>
<keyword evidence="3" id="KW-1185">Reference proteome</keyword>
<dbReference type="Proteomes" id="UP001321473">
    <property type="component" value="Unassembled WGS sequence"/>
</dbReference>
<sequence>MCEGWESIDLTYLDGVFEADELDALSSRLLEVLRNAGLAPDGAVPGGRRSQEEFDDACNVLLDPIALELRELEPRRYGLVYRNEAFDVFEEVHVSPDSDASLDAVLLASWLLRSGRVNSLSLGPMGMITQPLSTVIKATLPLCARTLNSLKLEGFRFSQADVENVLSGAASMEALESLHLMYLPLTAAATLSIGRLLLANANCLKVLAIGPDKLEGGREIAACVCQCLNLTSLHLWCVPFDDEGLTLFHDFLLMTESLQTLSVDNCDHREARSILHALRSNRRLKKAELTVKHEDPESLGEEVADVLSDNTTLESLCLRNLSLPSPENILCVFATLKKNKTLKHFGVGLVDLISGDRDEGETGSPVVAVVRENSTLESLHIEWCMMTNKTMKSLAQALVANPVLKILRIGANDLEEDEESSSFREAVRDSCDRIETIWNNAGLEELALTLPHSRVERLDLSLQVERESAPLLQVLKGLAMNRTITRLHIHGIDCFGDVEIAALADYLRSTAILKWISMSFEIEYACYGIPLIDALAENTSVCRVDFGTFDMGIEACEHFGAMLVKNRTLQWVTQNERYAGSKELEPIAQGMESNYTLLGLTLGSKPPCPAWSRIGRALAANGRRLNRAVDFVLETVVEGDTSRCEEAFRLLSDLESLRKQLAKVTSSSEARVEELIEAARKRLPQAMSV</sequence>
<keyword evidence="1" id="KW-0677">Repeat</keyword>
<dbReference type="PANTHER" id="PTHR24111">
    <property type="entry name" value="LEUCINE-RICH REPEAT-CONTAINING PROTEIN 34"/>
    <property type="match status" value="1"/>
</dbReference>
<comment type="caution">
    <text evidence="2">The sequence shown here is derived from an EMBL/GenBank/DDBJ whole genome shotgun (WGS) entry which is preliminary data.</text>
</comment>
<organism evidence="2 3">
    <name type="scientific">Amblyomma americanum</name>
    <name type="common">Lone star tick</name>
    <dbReference type="NCBI Taxonomy" id="6943"/>
    <lineage>
        <taxon>Eukaryota</taxon>
        <taxon>Metazoa</taxon>
        <taxon>Ecdysozoa</taxon>
        <taxon>Arthropoda</taxon>
        <taxon>Chelicerata</taxon>
        <taxon>Arachnida</taxon>
        <taxon>Acari</taxon>
        <taxon>Parasitiformes</taxon>
        <taxon>Ixodida</taxon>
        <taxon>Ixodoidea</taxon>
        <taxon>Ixodidae</taxon>
        <taxon>Amblyomminae</taxon>
        <taxon>Amblyomma</taxon>
    </lineage>
</organism>